<organism evidence="5 6">
    <name type="scientific">Paenibacillus hemerocallicola</name>
    <dbReference type="NCBI Taxonomy" id="1172614"/>
    <lineage>
        <taxon>Bacteria</taxon>
        <taxon>Bacillati</taxon>
        <taxon>Bacillota</taxon>
        <taxon>Bacilli</taxon>
        <taxon>Bacillales</taxon>
        <taxon>Paenibacillaceae</taxon>
        <taxon>Paenibacillus</taxon>
    </lineage>
</organism>
<evidence type="ECO:0000313" key="5">
    <source>
        <dbReference type="EMBL" id="TNJ65422.1"/>
    </source>
</evidence>
<dbReference type="SUPFAM" id="SSF46689">
    <property type="entry name" value="Homeodomain-like"/>
    <property type="match status" value="2"/>
</dbReference>
<dbReference type="InterPro" id="IPR009057">
    <property type="entry name" value="Homeodomain-like_sf"/>
</dbReference>
<evidence type="ECO:0000313" key="6">
    <source>
        <dbReference type="Proteomes" id="UP000307943"/>
    </source>
</evidence>
<dbReference type="InterPro" id="IPR003313">
    <property type="entry name" value="AraC-bd"/>
</dbReference>
<accession>A0A5C4T938</accession>
<dbReference type="PANTHER" id="PTHR43280">
    <property type="entry name" value="ARAC-FAMILY TRANSCRIPTIONAL REGULATOR"/>
    <property type="match status" value="1"/>
</dbReference>
<gene>
    <name evidence="5" type="ORF">FE784_15500</name>
</gene>
<dbReference type="Proteomes" id="UP000307943">
    <property type="component" value="Unassembled WGS sequence"/>
</dbReference>
<feature type="domain" description="HTH araC/xylS-type" evidence="4">
    <location>
        <begin position="178"/>
        <end position="277"/>
    </location>
</feature>
<dbReference type="InterPro" id="IPR020449">
    <property type="entry name" value="Tscrpt_reg_AraC-type_HTH"/>
</dbReference>
<dbReference type="OrthoDB" id="183331at2"/>
<keyword evidence="3" id="KW-0804">Transcription</keyword>
<dbReference type="AlphaFoldDB" id="A0A5C4T938"/>
<dbReference type="Gene3D" id="2.60.120.10">
    <property type="entry name" value="Jelly Rolls"/>
    <property type="match status" value="1"/>
</dbReference>
<dbReference type="Pfam" id="PF02311">
    <property type="entry name" value="AraC_binding"/>
    <property type="match status" value="1"/>
</dbReference>
<dbReference type="GO" id="GO:0003700">
    <property type="term" value="F:DNA-binding transcription factor activity"/>
    <property type="evidence" value="ECO:0007669"/>
    <property type="project" value="InterPro"/>
</dbReference>
<keyword evidence="2" id="KW-0238">DNA-binding</keyword>
<comment type="caution">
    <text evidence="5">The sequence shown here is derived from an EMBL/GenBank/DDBJ whole genome shotgun (WGS) entry which is preliminary data.</text>
</comment>
<dbReference type="SUPFAM" id="SSF51215">
    <property type="entry name" value="Regulatory protein AraC"/>
    <property type="match status" value="1"/>
</dbReference>
<name>A0A5C4T938_9BACL</name>
<dbReference type="PANTHER" id="PTHR43280:SF28">
    <property type="entry name" value="HTH-TYPE TRANSCRIPTIONAL ACTIVATOR RHAS"/>
    <property type="match status" value="1"/>
</dbReference>
<evidence type="ECO:0000256" key="2">
    <source>
        <dbReference type="ARBA" id="ARBA00023125"/>
    </source>
</evidence>
<evidence type="ECO:0000259" key="4">
    <source>
        <dbReference type="PROSITE" id="PS01124"/>
    </source>
</evidence>
<dbReference type="InterPro" id="IPR014710">
    <property type="entry name" value="RmlC-like_jellyroll"/>
</dbReference>
<dbReference type="Gene3D" id="1.10.10.60">
    <property type="entry name" value="Homeodomain-like"/>
    <property type="match status" value="2"/>
</dbReference>
<keyword evidence="1" id="KW-0805">Transcription regulation</keyword>
<protein>
    <submittedName>
        <fullName evidence="5">Helix-turn-helix domain-containing protein</fullName>
    </submittedName>
</protein>
<dbReference type="PRINTS" id="PR00032">
    <property type="entry name" value="HTHARAC"/>
</dbReference>
<dbReference type="GO" id="GO:0043565">
    <property type="term" value="F:sequence-specific DNA binding"/>
    <property type="evidence" value="ECO:0007669"/>
    <property type="project" value="InterPro"/>
</dbReference>
<sequence>MKSHPFRIFAAYYYKWNKLPPTLSFHSHPQYEVYYFHGGRCDYLLGDRIIPLQSGDLIIMNGMTRHCPKIDRSTEYVRTTFSFDPHLVQLFGPELLACSPLKPFEQLRNHHIRLSPAAKAECEDILQRINRFYYSNDVVHHYRLLSAFYDLLLLICEQCREDMESNRSTATDRERYVQNMIAYIEEGYMEDIELERMAADLHMNRFHLMKVFREVTGLTVFDYLYRRRVNQAKILFYQSDRNSVTDVGYMVGFKHLSHFSRVFKKQVGMTPDQYRKLVRELSYTAYN</sequence>
<keyword evidence="6" id="KW-1185">Reference proteome</keyword>
<evidence type="ECO:0000256" key="3">
    <source>
        <dbReference type="ARBA" id="ARBA00023163"/>
    </source>
</evidence>
<dbReference type="Pfam" id="PF12833">
    <property type="entry name" value="HTH_18"/>
    <property type="match status" value="1"/>
</dbReference>
<dbReference type="InterPro" id="IPR037923">
    <property type="entry name" value="HTH-like"/>
</dbReference>
<reference evidence="5 6" key="1">
    <citation type="submission" date="2019-05" db="EMBL/GenBank/DDBJ databases">
        <title>We sequenced the genome of Paenibacillus hemerocallicola KCTC 33185 for further insight into its adaptation and study the phylogeny of Paenibacillus.</title>
        <authorList>
            <person name="Narsing Rao M.P."/>
        </authorList>
    </citation>
    <scope>NUCLEOTIDE SEQUENCE [LARGE SCALE GENOMIC DNA]</scope>
    <source>
        <strain evidence="5 6">KCTC 33185</strain>
    </source>
</reference>
<dbReference type="RefSeq" id="WP_139603115.1">
    <property type="nucleotide sequence ID" value="NZ_VDCQ01000019.1"/>
</dbReference>
<proteinExistence type="predicted"/>
<dbReference type="EMBL" id="VDCQ01000019">
    <property type="protein sequence ID" value="TNJ65422.1"/>
    <property type="molecule type" value="Genomic_DNA"/>
</dbReference>
<evidence type="ECO:0000256" key="1">
    <source>
        <dbReference type="ARBA" id="ARBA00023015"/>
    </source>
</evidence>
<dbReference type="SMART" id="SM00342">
    <property type="entry name" value="HTH_ARAC"/>
    <property type="match status" value="1"/>
</dbReference>
<dbReference type="InterPro" id="IPR018060">
    <property type="entry name" value="HTH_AraC"/>
</dbReference>
<dbReference type="PROSITE" id="PS01124">
    <property type="entry name" value="HTH_ARAC_FAMILY_2"/>
    <property type="match status" value="1"/>
</dbReference>